<comment type="caution">
    <text evidence="2">The sequence shown here is derived from an EMBL/GenBank/DDBJ whole genome shotgun (WGS) entry which is preliminary data.</text>
</comment>
<feature type="non-terminal residue" evidence="2">
    <location>
        <position position="72"/>
    </location>
</feature>
<dbReference type="InterPro" id="IPR013783">
    <property type="entry name" value="Ig-like_fold"/>
</dbReference>
<evidence type="ECO:0000313" key="3">
    <source>
        <dbReference type="Proteomes" id="UP000265520"/>
    </source>
</evidence>
<dbReference type="Gene3D" id="2.60.40.10">
    <property type="entry name" value="Immunoglobulins"/>
    <property type="match status" value="1"/>
</dbReference>
<proteinExistence type="predicted"/>
<evidence type="ECO:0000259" key="1">
    <source>
        <dbReference type="PROSITE" id="PS51166"/>
    </source>
</evidence>
<organism evidence="2 3">
    <name type="scientific">Trifolium medium</name>
    <dbReference type="NCBI Taxonomy" id="97028"/>
    <lineage>
        <taxon>Eukaryota</taxon>
        <taxon>Viridiplantae</taxon>
        <taxon>Streptophyta</taxon>
        <taxon>Embryophyta</taxon>
        <taxon>Tracheophyta</taxon>
        <taxon>Spermatophyta</taxon>
        <taxon>Magnoliopsida</taxon>
        <taxon>eudicotyledons</taxon>
        <taxon>Gunneridae</taxon>
        <taxon>Pentapetalae</taxon>
        <taxon>rosids</taxon>
        <taxon>fabids</taxon>
        <taxon>Fabales</taxon>
        <taxon>Fabaceae</taxon>
        <taxon>Papilionoideae</taxon>
        <taxon>50 kb inversion clade</taxon>
        <taxon>NPAAA clade</taxon>
        <taxon>Hologalegina</taxon>
        <taxon>IRL clade</taxon>
        <taxon>Trifolieae</taxon>
        <taxon>Trifolium</taxon>
    </lineage>
</organism>
<sequence>MLQEVELETVEPQIQQSENESKFVRVEFQLLKDCDFGEQFLIVGDDPMLGSWNPLDALPLTWSDGHIWTVEL</sequence>
<dbReference type="PROSITE" id="PS51166">
    <property type="entry name" value="CBM20"/>
    <property type="match status" value="1"/>
</dbReference>
<dbReference type="PANTHER" id="PTHR15048">
    <property type="entry name" value="STARCH-BINDING DOMAIN-CONTAINING PROTEIN 1"/>
    <property type="match status" value="1"/>
</dbReference>
<dbReference type="GO" id="GO:0016020">
    <property type="term" value="C:membrane"/>
    <property type="evidence" value="ECO:0007669"/>
    <property type="project" value="TreeGrafter"/>
</dbReference>
<dbReference type="SUPFAM" id="SSF49452">
    <property type="entry name" value="Starch-binding domain-like"/>
    <property type="match status" value="1"/>
</dbReference>
<protein>
    <submittedName>
        <fullName evidence="2">Alpha-amylase</fullName>
    </submittedName>
</protein>
<reference evidence="2 3" key="1">
    <citation type="journal article" date="2018" name="Front. Plant Sci.">
        <title>Red Clover (Trifolium pratense) and Zigzag Clover (T. medium) - A Picture of Genomic Similarities and Differences.</title>
        <authorList>
            <person name="Dluhosova J."/>
            <person name="Istvanek J."/>
            <person name="Nedelnik J."/>
            <person name="Repkova J."/>
        </authorList>
    </citation>
    <scope>NUCLEOTIDE SEQUENCE [LARGE SCALE GENOMIC DNA]</scope>
    <source>
        <strain evidence="3">cv. 10/8</strain>
        <tissue evidence="2">Leaf</tissue>
    </source>
</reference>
<feature type="domain" description="CBM20" evidence="1">
    <location>
        <begin position="18"/>
        <end position="72"/>
    </location>
</feature>
<dbReference type="InterPro" id="IPR013784">
    <property type="entry name" value="Carb-bd-like_fold"/>
</dbReference>
<dbReference type="Proteomes" id="UP000265520">
    <property type="component" value="Unassembled WGS sequence"/>
</dbReference>
<dbReference type="GO" id="GO:2001070">
    <property type="term" value="F:starch binding"/>
    <property type="evidence" value="ECO:0007669"/>
    <property type="project" value="InterPro"/>
</dbReference>
<name>A0A392P9Z0_9FABA</name>
<dbReference type="EMBL" id="LXQA010070712">
    <property type="protein sequence ID" value="MCI08893.1"/>
    <property type="molecule type" value="Genomic_DNA"/>
</dbReference>
<keyword evidence="3" id="KW-1185">Reference proteome</keyword>
<dbReference type="Pfam" id="PF00686">
    <property type="entry name" value="CBM_20"/>
    <property type="match status" value="1"/>
</dbReference>
<dbReference type="AlphaFoldDB" id="A0A392P9Z0"/>
<dbReference type="InterPro" id="IPR002044">
    <property type="entry name" value="CBM20"/>
</dbReference>
<accession>A0A392P9Z0</accession>
<dbReference type="PANTHER" id="PTHR15048:SF0">
    <property type="entry name" value="STARCH-BINDING DOMAIN-CONTAINING PROTEIN 1"/>
    <property type="match status" value="1"/>
</dbReference>
<evidence type="ECO:0000313" key="2">
    <source>
        <dbReference type="EMBL" id="MCI08893.1"/>
    </source>
</evidence>